<gene>
    <name evidence="2" type="ORF">QBC37DRAFT_406345</name>
</gene>
<protein>
    <submittedName>
        <fullName evidence="2">Uncharacterized protein</fullName>
    </submittedName>
</protein>
<reference evidence="2" key="2">
    <citation type="submission" date="2023-05" db="EMBL/GenBank/DDBJ databases">
        <authorList>
            <consortium name="Lawrence Berkeley National Laboratory"/>
            <person name="Steindorff A."/>
            <person name="Hensen N."/>
            <person name="Bonometti L."/>
            <person name="Westerberg I."/>
            <person name="Brannstrom I.O."/>
            <person name="Guillou S."/>
            <person name="Cros-Aarteil S."/>
            <person name="Calhoun S."/>
            <person name="Haridas S."/>
            <person name="Kuo A."/>
            <person name="Mondo S."/>
            <person name="Pangilinan J."/>
            <person name="Riley R."/>
            <person name="Labutti K."/>
            <person name="Andreopoulos B."/>
            <person name="Lipzen A."/>
            <person name="Chen C."/>
            <person name="Yanf M."/>
            <person name="Daum C."/>
            <person name="Ng V."/>
            <person name="Clum A."/>
            <person name="Ohm R."/>
            <person name="Martin F."/>
            <person name="Silar P."/>
            <person name="Natvig D."/>
            <person name="Lalanne C."/>
            <person name="Gautier V."/>
            <person name="Ament-Velasquez S.L."/>
            <person name="Kruys A."/>
            <person name="Hutchinson M.I."/>
            <person name="Powell A.J."/>
            <person name="Barry K."/>
            <person name="Miller A.N."/>
            <person name="Grigoriev I.V."/>
            <person name="Debuchy R."/>
            <person name="Gladieux P."/>
            <person name="Thoren M.H."/>
            <person name="Johannesson H."/>
        </authorList>
    </citation>
    <scope>NUCLEOTIDE SEQUENCE</scope>
    <source>
        <strain evidence="2">PSN293</strain>
    </source>
</reference>
<feature type="compositionally biased region" description="Polar residues" evidence="1">
    <location>
        <begin position="91"/>
        <end position="106"/>
    </location>
</feature>
<feature type="region of interest" description="Disordered" evidence="1">
    <location>
        <begin position="291"/>
        <end position="350"/>
    </location>
</feature>
<comment type="caution">
    <text evidence="2">The sequence shown here is derived from an EMBL/GenBank/DDBJ whole genome shotgun (WGS) entry which is preliminary data.</text>
</comment>
<name>A0AAN6XVE7_9PEZI</name>
<evidence type="ECO:0000313" key="2">
    <source>
        <dbReference type="EMBL" id="KAK4207300.1"/>
    </source>
</evidence>
<evidence type="ECO:0000256" key="1">
    <source>
        <dbReference type="SAM" id="MobiDB-lite"/>
    </source>
</evidence>
<feature type="region of interest" description="Disordered" evidence="1">
    <location>
        <begin position="1"/>
        <end position="106"/>
    </location>
</feature>
<organism evidence="2 3">
    <name type="scientific">Rhypophila decipiens</name>
    <dbReference type="NCBI Taxonomy" id="261697"/>
    <lineage>
        <taxon>Eukaryota</taxon>
        <taxon>Fungi</taxon>
        <taxon>Dikarya</taxon>
        <taxon>Ascomycota</taxon>
        <taxon>Pezizomycotina</taxon>
        <taxon>Sordariomycetes</taxon>
        <taxon>Sordariomycetidae</taxon>
        <taxon>Sordariales</taxon>
        <taxon>Naviculisporaceae</taxon>
        <taxon>Rhypophila</taxon>
    </lineage>
</organism>
<dbReference type="AlphaFoldDB" id="A0AAN6XVE7"/>
<keyword evidence="3" id="KW-1185">Reference proteome</keyword>
<feature type="compositionally biased region" description="Basic residues" evidence="1">
    <location>
        <begin position="1"/>
        <end position="10"/>
    </location>
</feature>
<evidence type="ECO:0000313" key="3">
    <source>
        <dbReference type="Proteomes" id="UP001301769"/>
    </source>
</evidence>
<proteinExistence type="predicted"/>
<dbReference type="EMBL" id="MU858305">
    <property type="protein sequence ID" value="KAK4207300.1"/>
    <property type="molecule type" value="Genomic_DNA"/>
</dbReference>
<dbReference type="Proteomes" id="UP001301769">
    <property type="component" value="Unassembled WGS sequence"/>
</dbReference>
<sequence length="350" mass="38192">MSDNRHRHRSDRSSDNPTRQGSGGRIFYDPARDSDTGNTTRIAPAYPHPATSGPTLQPALNYPAGGGVSRGGATSTSGGQQGYNHPAPSEQYYTSTQQYGPTGTPQPLAQQTPVPADASYGYDAYTPTTFDHYGTPAQGYEIGSAPSVSGDYGSNTSGHHRGPATVPETQAVSNTTSSQAEYYTLNGAVEPPKTKGLHEKGVTVAKLIEISIKKKVEFGQTPILQCAQCRKVTRPCINSGDPRQCCLGCARKGIMDCLFEPSSQFQKVPTREDLHNHARKLDTAIQQFLQDEEKRKQKEEARKQKEAAREQKAERDAARDKYFGDKEKRGHRSSSEDKEKTGNKAKKAKK</sequence>
<feature type="compositionally biased region" description="Basic and acidic residues" evidence="1">
    <location>
        <begin position="291"/>
        <end position="342"/>
    </location>
</feature>
<accession>A0AAN6XVE7</accession>
<reference evidence="2" key="1">
    <citation type="journal article" date="2023" name="Mol. Phylogenet. Evol.">
        <title>Genome-scale phylogeny and comparative genomics of the fungal order Sordariales.</title>
        <authorList>
            <person name="Hensen N."/>
            <person name="Bonometti L."/>
            <person name="Westerberg I."/>
            <person name="Brannstrom I.O."/>
            <person name="Guillou S."/>
            <person name="Cros-Aarteil S."/>
            <person name="Calhoun S."/>
            <person name="Haridas S."/>
            <person name="Kuo A."/>
            <person name="Mondo S."/>
            <person name="Pangilinan J."/>
            <person name="Riley R."/>
            <person name="LaButti K."/>
            <person name="Andreopoulos B."/>
            <person name="Lipzen A."/>
            <person name="Chen C."/>
            <person name="Yan M."/>
            <person name="Daum C."/>
            <person name="Ng V."/>
            <person name="Clum A."/>
            <person name="Steindorff A."/>
            <person name="Ohm R.A."/>
            <person name="Martin F."/>
            <person name="Silar P."/>
            <person name="Natvig D.O."/>
            <person name="Lalanne C."/>
            <person name="Gautier V."/>
            <person name="Ament-Velasquez S.L."/>
            <person name="Kruys A."/>
            <person name="Hutchinson M.I."/>
            <person name="Powell A.J."/>
            <person name="Barry K."/>
            <person name="Miller A.N."/>
            <person name="Grigoriev I.V."/>
            <person name="Debuchy R."/>
            <person name="Gladieux P."/>
            <person name="Hiltunen Thoren M."/>
            <person name="Johannesson H."/>
        </authorList>
    </citation>
    <scope>NUCLEOTIDE SEQUENCE</scope>
    <source>
        <strain evidence="2">PSN293</strain>
    </source>
</reference>